<organism evidence="2 3">
    <name type="scientific">Pleurodeles waltl</name>
    <name type="common">Iberian ribbed newt</name>
    <dbReference type="NCBI Taxonomy" id="8319"/>
    <lineage>
        <taxon>Eukaryota</taxon>
        <taxon>Metazoa</taxon>
        <taxon>Chordata</taxon>
        <taxon>Craniata</taxon>
        <taxon>Vertebrata</taxon>
        <taxon>Euteleostomi</taxon>
        <taxon>Amphibia</taxon>
        <taxon>Batrachia</taxon>
        <taxon>Caudata</taxon>
        <taxon>Salamandroidea</taxon>
        <taxon>Salamandridae</taxon>
        <taxon>Pleurodelinae</taxon>
        <taxon>Pleurodeles</taxon>
    </lineage>
</organism>
<evidence type="ECO:0000313" key="3">
    <source>
        <dbReference type="Proteomes" id="UP001066276"/>
    </source>
</evidence>
<comment type="caution">
    <text evidence="2">The sequence shown here is derived from an EMBL/GenBank/DDBJ whole genome shotgun (WGS) entry which is preliminary data.</text>
</comment>
<name>A0AAV7N449_PLEWA</name>
<gene>
    <name evidence="2" type="ORF">NDU88_008151</name>
</gene>
<protein>
    <submittedName>
        <fullName evidence="2">Uncharacterized protein</fullName>
    </submittedName>
</protein>
<dbReference type="AlphaFoldDB" id="A0AAV7N449"/>
<reference evidence="2" key="1">
    <citation type="journal article" date="2022" name="bioRxiv">
        <title>Sequencing and chromosome-scale assembly of the giantPleurodeles waltlgenome.</title>
        <authorList>
            <person name="Brown T."/>
            <person name="Elewa A."/>
            <person name="Iarovenko S."/>
            <person name="Subramanian E."/>
            <person name="Araus A.J."/>
            <person name="Petzold A."/>
            <person name="Susuki M."/>
            <person name="Suzuki K.-i.T."/>
            <person name="Hayashi T."/>
            <person name="Toyoda A."/>
            <person name="Oliveira C."/>
            <person name="Osipova E."/>
            <person name="Leigh N.D."/>
            <person name="Simon A."/>
            <person name="Yun M.H."/>
        </authorList>
    </citation>
    <scope>NUCLEOTIDE SEQUENCE</scope>
    <source>
        <strain evidence="2">20211129_DDA</strain>
        <tissue evidence="2">Liver</tissue>
    </source>
</reference>
<sequence length="224" mass="24962">MIKGGLQLAVVNNLDVGHVISELVWAYRITEHVCTGKIPFEVMRGRKPIGRIKPSWMQKFVLGCDVLHGKLMDKFVRRDDSEQRDVRIKPDDWVKVKSGRVKRGVSKFLGPFRVLEVHKWHVVLSNGQRWNLRRVAKFASDWNEGRSGDGCSGFILMGDDDVGEARVREQVLDAGSGDGISVPDGGAMNANGMNANPSRVSTRPVSARSTRLTRPPAFLNDFVP</sequence>
<dbReference type="Proteomes" id="UP001066276">
    <property type="component" value="Chromosome 9"/>
</dbReference>
<keyword evidence="3" id="KW-1185">Reference proteome</keyword>
<feature type="region of interest" description="Disordered" evidence="1">
    <location>
        <begin position="189"/>
        <end position="209"/>
    </location>
</feature>
<evidence type="ECO:0000313" key="2">
    <source>
        <dbReference type="EMBL" id="KAJ1110805.1"/>
    </source>
</evidence>
<feature type="compositionally biased region" description="Polar residues" evidence="1">
    <location>
        <begin position="197"/>
        <end position="209"/>
    </location>
</feature>
<dbReference type="EMBL" id="JANPWB010000013">
    <property type="protein sequence ID" value="KAJ1110805.1"/>
    <property type="molecule type" value="Genomic_DNA"/>
</dbReference>
<evidence type="ECO:0000256" key="1">
    <source>
        <dbReference type="SAM" id="MobiDB-lite"/>
    </source>
</evidence>
<proteinExistence type="predicted"/>
<accession>A0AAV7N449</accession>